<name>A0A1G6R1H8_9BACI</name>
<keyword evidence="2" id="KW-1185">Reference proteome</keyword>
<protein>
    <recommendedName>
        <fullName evidence="3">Lipoprotein</fullName>
    </recommendedName>
</protein>
<reference evidence="2" key="1">
    <citation type="submission" date="2016-10" db="EMBL/GenBank/DDBJ databases">
        <authorList>
            <person name="Varghese N."/>
            <person name="Submissions S."/>
        </authorList>
    </citation>
    <scope>NUCLEOTIDE SEQUENCE [LARGE SCALE GENOMIC DNA]</scope>
    <source>
        <strain evidence="2">DSM 21620</strain>
    </source>
</reference>
<evidence type="ECO:0008006" key="3">
    <source>
        <dbReference type="Google" id="ProtNLM"/>
    </source>
</evidence>
<dbReference type="STRING" id="361279.SAMN05421663_105289"/>
<gene>
    <name evidence="1" type="ORF">SAMN05421663_105289</name>
</gene>
<dbReference type="AlphaFoldDB" id="A0A1G6R1H8"/>
<organism evidence="1 2">
    <name type="scientific">Terribacillus halophilus</name>
    <dbReference type="NCBI Taxonomy" id="361279"/>
    <lineage>
        <taxon>Bacteria</taxon>
        <taxon>Bacillati</taxon>
        <taxon>Bacillota</taxon>
        <taxon>Bacilli</taxon>
        <taxon>Bacillales</taxon>
        <taxon>Bacillaceae</taxon>
        <taxon>Terribacillus</taxon>
    </lineage>
</organism>
<dbReference type="PROSITE" id="PS51257">
    <property type="entry name" value="PROKAR_LIPOPROTEIN"/>
    <property type="match status" value="1"/>
</dbReference>
<dbReference type="Proteomes" id="UP000198666">
    <property type="component" value="Unassembled WGS sequence"/>
</dbReference>
<evidence type="ECO:0000313" key="1">
    <source>
        <dbReference type="EMBL" id="SDC97756.1"/>
    </source>
</evidence>
<evidence type="ECO:0000313" key="2">
    <source>
        <dbReference type="Proteomes" id="UP000198666"/>
    </source>
</evidence>
<accession>A0A1G6R1H8</accession>
<sequence>MRLKMVIVLILMTLIVGGCGMNNESNPVSPSEMNANELPDVPAFKDEFTRDFLQSAEPVKDEFYPFVSGSGSFTMNFPQDMKVNKRSYEIGSENESEFINISHTDEQKDGFINQKISYISFMSNPENGRERMRSSSKRELDFKEIETEHTGQKLEISEYESDPFSVVAAFIWNDNNQGITIFSHIDCKEDLTKEQCSTAKSSEKETIMEMLKSIEFTGKESE</sequence>
<proteinExistence type="predicted"/>
<dbReference type="EMBL" id="FMZB01000005">
    <property type="protein sequence ID" value="SDC97756.1"/>
    <property type="molecule type" value="Genomic_DNA"/>
</dbReference>